<feature type="region of interest" description="Disordered" evidence="1">
    <location>
        <begin position="410"/>
        <end position="433"/>
    </location>
</feature>
<name>M8AIF0_TRIUA</name>
<dbReference type="Pfam" id="PF12274">
    <property type="entry name" value="DUF3615"/>
    <property type="match status" value="1"/>
</dbReference>
<reference evidence="3" key="1">
    <citation type="journal article" date="2013" name="Nature">
        <title>Draft genome of the wheat A-genome progenitor Triticum urartu.</title>
        <authorList>
            <person name="Ling H.Q."/>
            <person name="Zhao S."/>
            <person name="Liu D."/>
            <person name="Wang J."/>
            <person name="Sun H."/>
            <person name="Zhang C."/>
            <person name="Fan H."/>
            <person name="Li D."/>
            <person name="Dong L."/>
            <person name="Tao Y."/>
            <person name="Gao C."/>
            <person name="Wu H."/>
            <person name="Li Y."/>
            <person name="Cui Y."/>
            <person name="Guo X."/>
            <person name="Zheng S."/>
            <person name="Wang B."/>
            <person name="Yu K."/>
            <person name="Liang Q."/>
            <person name="Yang W."/>
            <person name="Lou X."/>
            <person name="Chen J."/>
            <person name="Feng M."/>
            <person name="Jian J."/>
            <person name="Zhang X."/>
            <person name="Luo G."/>
            <person name="Jiang Y."/>
            <person name="Liu J."/>
            <person name="Wang Z."/>
            <person name="Sha Y."/>
            <person name="Zhang B."/>
            <person name="Wu H."/>
            <person name="Tang D."/>
            <person name="Shen Q."/>
            <person name="Xue P."/>
            <person name="Zou S."/>
            <person name="Wang X."/>
            <person name="Liu X."/>
            <person name="Wang F."/>
            <person name="Yang Y."/>
            <person name="An X."/>
            <person name="Dong Z."/>
            <person name="Zhang K."/>
            <person name="Zhang X."/>
            <person name="Luo M.C."/>
            <person name="Dvorak J."/>
            <person name="Tong Y."/>
            <person name="Wang J."/>
            <person name="Yang H."/>
            <person name="Li Z."/>
            <person name="Wang D."/>
            <person name="Zhang A."/>
            <person name="Wang J."/>
        </authorList>
    </citation>
    <scope>NUCLEOTIDE SEQUENCE</scope>
</reference>
<feature type="domain" description="Atos-like conserved" evidence="2">
    <location>
        <begin position="255"/>
        <end position="314"/>
    </location>
</feature>
<feature type="region of interest" description="Disordered" evidence="1">
    <location>
        <begin position="325"/>
        <end position="351"/>
    </location>
</feature>
<evidence type="ECO:0000256" key="1">
    <source>
        <dbReference type="SAM" id="MobiDB-lite"/>
    </source>
</evidence>
<evidence type="ECO:0000313" key="3">
    <source>
        <dbReference type="EMBL" id="EMS60529.1"/>
    </source>
</evidence>
<dbReference type="SMART" id="SM01177">
    <property type="entry name" value="DUF4210"/>
    <property type="match status" value="1"/>
</dbReference>
<dbReference type="InterPro" id="IPR051506">
    <property type="entry name" value="ATOS_Transcription_Regulators"/>
</dbReference>
<dbReference type="PANTHER" id="PTHR13199">
    <property type="entry name" value="GH03947P"/>
    <property type="match status" value="1"/>
</dbReference>
<dbReference type="InterPro" id="IPR025261">
    <property type="entry name" value="Atos-like_cons_dom"/>
</dbReference>
<dbReference type="OMA" id="NDESEIC"/>
<feature type="compositionally biased region" description="Polar residues" evidence="1">
    <location>
        <begin position="41"/>
        <end position="62"/>
    </location>
</feature>
<protein>
    <recommendedName>
        <fullName evidence="2">Atos-like conserved domain-containing protein</fullName>
    </recommendedName>
</protein>
<dbReference type="AlphaFoldDB" id="M8AIF0"/>
<dbReference type="Pfam" id="PF13889">
    <property type="entry name" value="Chromosome_seg"/>
    <property type="match status" value="1"/>
</dbReference>
<accession>M8AIF0</accession>
<gene>
    <name evidence="3" type="ORF">TRIUR3_20258</name>
</gene>
<organism evidence="3">
    <name type="scientific">Triticum urartu</name>
    <name type="common">Red wild einkorn</name>
    <name type="synonym">Crithodium urartu</name>
    <dbReference type="NCBI Taxonomy" id="4572"/>
    <lineage>
        <taxon>Eukaryota</taxon>
        <taxon>Viridiplantae</taxon>
        <taxon>Streptophyta</taxon>
        <taxon>Embryophyta</taxon>
        <taxon>Tracheophyta</taxon>
        <taxon>Spermatophyta</taxon>
        <taxon>Magnoliopsida</taxon>
        <taxon>Liliopsida</taxon>
        <taxon>Poales</taxon>
        <taxon>Poaceae</taxon>
        <taxon>BOP clade</taxon>
        <taxon>Pooideae</taxon>
        <taxon>Triticodae</taxon>
        <taxon>Triticeae</taxon>
        <taxon>Triticinae</taxon>
        <taxon>Triticum</taxon>
    </lineage>
</organism>
<feature type="region of interest" description="Disordered" evidence="1">
    <location>
        <begin position="1"/>
        <end position="70"/>
    </location>
</feature>
<proteinExistence type="predicted"/>
<sequence length="866" mass="96629">MGLPQVSSVREDVSTGSRTPVSSPSRTNGVGACDLDGLPRESSNGKASYRSIGNFSRQTASDSPDESNGYFRDSHAFDGLTDFQGLRIDDFRDANSRSSHKLQPAVHMPTTRVVGFESNCVGGPDTAELDTICPSVASHNFGSPCDQHELQARKRLLSPLKNVLSRKFHGDSLNIASGDARFQHSEPDLKEQGGFDGIRMLDVVEETNRLHDEYDTMTPKRSSCRRYQNWGSESLPTSPRVGYGRSLSLPARRSLVVSFEESLLSGRLSYGKDNQTIDGFLAVLNIVGGSFSPPTQKLPFAVASIGEDSSLLYYSSIDLAGRLSTSATNSNSPKLQRSLSNNDSRSAKSRLRIPAKGRIQLVVSNPEKTPLHTFFCNYDLTDMPSGTKKTKDCGQGRTCNSAEESEKRRTNTKCYSSGTDMKESDKPNSLGNKQNNTDSDDCCCQMDNVHSGAKKSCCASSRINDSSGGGVLRYALHLRFLCPASKKSSKSMLRCKSDPSSVPQSGNMVTEDRRFYLYNDLRVVFPQRHSDADEGELKVEHDFPADPKVIVHMSVVLPPSRITCLIYEYPYLDNLRQLSFVHECCYELFTQLLCQSESPFYFYSQCQDHVAEPPSARSVSYLSILLGTTTLKDTATSSSSPQAVAETPPPKPTIYVNDPPDWYFSIYIRIDRSGFFHTYPHLGGPFKSLKEVEKAIESYLHDKRHKTLWNEQAGDEIIIRKALYWPDGRTRKCSDEHVVEFTREQMSLMLQALLDKYNEDRNLVGDLAYEFKDFLHYQTICEDYKWYKHFNFTTKTKDGIEDLFFAEVTKGADDALVANCFCKIESNENGHCYGCINHGITDMKHPNKADAYSGGHLNVYLPFGGS</sequence>
<evidence type="ECO:0000259" key="2">
    <source>
        <dbReference type="SMART" id="SM01177"/>
    </source>
</evidence>
<dbReference type="InterPro" id="IPR033473">
    <property type="entry name" value="Atos-like_C"/>
</dbReference>
<feature type="compositionally biased region" description="Polar residues" evidence="1">
    <location>
        <begin position="325"/>
        <end position="344"/>
    </location>
</feature>
<dbReference type="InterPro" id="IPR022059">
    <property type="entry name" value="DUF3615"/>
</dbReference>
<dbReference type="PANTHER" id="PTHR13199:SF11">
    <property type="entry name" value="PROTEIN ATOSSA"/>
    <property type="match status" value="1"/>
</dbReference>
<feature type="compositionally biased region" description="Polar residues" evidence="1">
    <location>
        <begin position="1"/>
        <end position="28"/>
    </location>
</feature>
<dbReference type="EMBL" id="KD107790">
    <property type="protein sequence ID" value="EMS60529.1"/>
    <property type="molecule type" value="Genomic_DNA"/>
</dbReference>
<dbReference type="eggNOG" id="KOG2306">
    <property type="taxonomic scope" value="Eukaryota"/>
</dbReference>